<keyword evidence="1" id="KW-0812">Transmembrane</keyword>
<feature type="transmembrane region" description="Helical" evidence="1">
    <location>
        <begin position="7"/>
        <end position="28"/>
    </location>
</feature>
<keyword evidence="1" id="KW-1133">Transmembrane helix</keyword>
<evidence type="ECO:0000256" key="1">
    <source>
        <dbReference type="SAM" id="Phobius"/>
    </source>
</evidence>
<feature type="transmembrane region" description="Helical" evidence="1">
    <location>
        <begin position="34"/>
        <end position="54"/>
    </location>
</feature>
<dbReference type="EMBL" id="UGSC01000001">
    <property type="protein sequence ID" value="SUA68346.1"/>
    <property type="molecule type" value="Genomic_DNA"/>
</dbReference>
<evidence type="ECO:0000313" key="3">
    <source>
        <dbReference type="Proteomes" id="UP000254400"/>
    </source>
</evidence>
<keyword evidence="1" id="KW-0472">Membrane</keyword>
<name>A0A378XW15_PAEPO</name>
<gene>
    <name evidence="2" type="ORF">NCTC10343_01636</name>
</gene>
<evidence type="ECO:0000313" key="2">
    <source>
        <dbReference type="EMBL" id="SUA68346.1"/>
    </source>
</evidence>
<proteinExistence type="predicted"/>
<accession>A0A378XW15</accession>
<sequence>MKRFIKGLSNVYVLLLITAIASMFFVYPSQQTNILMKAISIITAVLCIIGLVRYRKNK</sequence>
<organism evidence="2 3">
    <name type="scientific">Paenibacillus polymyxa</name>
    <name type="common">Bacillus polymyxa</name>
    <dbReference type="NCBI Taxonomy" id="1406"/>
    <lineage>
        <taxon>Bacteria</taxon>
        <taxon>Bacillati</taxon>
        <taxon>Bacillota</taxon>
        <taxon>Bacilli</taxon>
        <taxon>Bacillales</taxon>
        <taxon>Paenibacillaceae</taxon>
        <taxon>Paenibacillus</taxon>
    </lineage>
</organism>
<protein>
    <submittedName>
        <fullName evidence="2">Uncharacterized protein</fullName>
    </submittedName>
</protein>
<dbReference type="Proteomes" id="UP000254400">
    <property type="component" value="Unassembled WGS sequence"/>
</dbReference>
<reference evidence="2 3" key="1">
    <citation type="submission" date="2018-06" db="EMBL/GenBank/DDBJ databases">
        <authorList>
            <consortium name="Pathogen Informatics"/>
            <person name="Doyle S."/>
        </authorList>
    </citation>
    <scope>NUCLEOTIDE SEQUENCE [LARGE SCALE GENOMIC DNA]</scope>
    <source>
        <strain evidence="2 3">NCTC10343</strain>
    </source>
</reference>
<dbReference type="AlphaFoldDB" id="A0A378XW15"/>